<keyword evidence="5" id="KW-0804">Transcription</keyword>
<name>A0A7S4S5V8_9STRA</name>
<proteinExistence type="inferred from homology"/>
<evidence type="ECO:0000256" key="2">
    <source>
        <dbReference type="ARBA" id="ARBA00007163"/>
    </source>
</evidence>
<dbReference type="GO" id="GO:0000981">
    <property type="term" value="F:DNA-binding transcription factor activity, RNA polymerase II-specific"/>
    <property type="evidence" value="ECO:0007669"/>
    <property type="project" value="InterPro"/>
</dbReference>
<reference evidence="9" key="1">
    <citation type="submission" date="2021-01" db="EMBL/GenBank/DDBJ databases">
        <authorList>
            <person name="Corre E."/>
            <person name="Pelletier E."/>
            <person name="Niang G."/>
            <person name="Scheremetjew M."/>
            <person name="Finn R."/>
            <person name="Kale V."/>
            <person name="Holt S."/>
            <person name="Cochrane G."/>
            <person name="Meng A."/>
            <person name="Brown T."/>
            <person name="Cohen L."/>
        </authorList>
    </citation>
    <scope>NUCLEOTIDE SEQUENCE</scope>
    <source>
        <strain evidence="9">GSO104</strain>
    </source>
</reference>
<dbReference type="Pfam" id="PF00170">
    <property type="entry name" value="bZIP_1"/>
    <property type="match status" value="1"/>
</dbReference>
<keyword evidence="6" id="KW-0539">Nucleus</keyword>
<dbReference type="InterPro" id="IPR044280">
    <property type="entry name" value="Hac1/HY5"/>
</dbReference>
<dbReference type="PROSITE" id="PS00036">
    <property type="entry name" value="BZIP_BASIC"/>
    <property type="match status" value="1"/>
</dbReference>
<feature type="compositionally biased region" description="Polar residues" evidence="7">
    <location>
        <begin position="1"/>
        <end position="13"/>
    </location>
</feature>
<feature type="compositionally biased region" description="Basic and acidic residues" evidence="7">
    <location>
        <begin position="58"/>
        <end position="81"/>
    </location>
</feature>
<sequence length="209" mass="23103">MLISSGTSTFTTDKQSKKRTAPQDNTANDSDSSSVSYGTISMSNGSISNERKSKRQRTKEEKKYDRIMANRRSARESRERKKMMMDKLELTVQHLTNENIELRERNEKLQRQVEALILLSSSKTKEYGTGSPSAIEQVPSLQAHPNVCQFSNGASVQGLHLAMLLNQSPIMSSLANQASLGMIGNTQIAALMSQKTKPCLSSSLSGRMN</sequence>
<dbReference type="GO" id="GO:0003677">
    <property type="term" value="F:DNA binding"/>
    <property type="evidence" value="ECO:0007669"/>
    <property type="project" value="UniProtKB-KW"/>
</dbReference>
<evidence type="ECO:0000256" key="4">
    <source>
        <dbReference type="ARBA" id="ARBA00023125"/>
    </source>
</evidence>
<dbReference type="SMART" id="SM00338">
    <property type="entry name" value="BRLZ"/>
    <property type="match status" value="1"/>
</dbReference>
<dbReference type="PROSITE" id="PS50217">
    <property type="entry name" value="BZIP"/>
    <property type="match status" value="1"/>
</dbReference>
<evidence type="ECO:0000256" key="6">
    <source>
        <dbReference type="ARBA" id="ARBA00023242"/>
    </source>
</evidence>
<dbReference type="GO" id="GO:0005634">
    <property type="term" value="C:nucleus"/>
    <property type="evidence" value="ECO:0007669"/>
    <property type="project" value="UniProtKB-SubCell"/>
</dbReference>
<keyword evidence="4" id="KW-0238">DNA-binding</keyword>
<evidence type="ECO:0000256" key="1">
    <source>
        <dbReference type="ARBA" id="ARBA00004123"/>
    </source>
</evidence>
<evidence type="ECO:0000256" key="3">
    <source>
        <dbReference type="ARBA" id="ARBA00023015"/>
    </source>
</evidence>
<feature type="compositionally biased region" description="Polar residues" evidence="7">
    <location>
        <begin position="22"/>
        <end position="48"/>
    </location>
</feature>
<keyword evidence="3" id="KW-0805">Transcription regulation</keyword>
<evidence type="ECO:0000259" key="8">
    <source>
        <dbReference type="PROSITE" id="PS50217"/>
    </source>
</evidence>
<dbReference type="Gene3D" id="1.20.5.170">
    <property type="match status" value="1"/>
</dbReference>
<comment type="subcellular location">
    <subcellularLocation>
        <location evidence="1">Nucleus</location>
    </subcellularLocation>
</comment>
<evidence type="ECO:0000313" key="9">
    <source>
        <dbReference type="EMBL" id="CAE4635693.1"/>
    </source>
</evidence>
<dbReference type="AlphaFoldDB" id="A0A7S4S5V8"/>
<dbReference type="SUPFAM" id="SSF57959">
    <property type="entry name" value="Leucine zipper domain"/>
    <property type="match status" value="1"/>
</dbReference>
<comment type="similarity">
    <text evidence="2">Belongs to the bZIP family.</text>
</comment>
<organism evidence="9">
    <name type="scientific">Ditylum brightwellii</name>
    <dbReference type="NCBI Taxonomy" id="49249"/>
    <lineage>
        <taxon>Eukaryota</taxon>
        <taxon>Sar</taxon>
        <taxon>Stramenopiles</taxon>
        <taxon>Ochrophyta</taxon>
        <taxon>Bacillariophyta</taxon>
        <taxon>Mediophyceae</taxon>
        <taxon>Lithodesmiophycidae</taxon>
        <taxon>Lithodesmiales</taxon>
        <taxon>Lithodesmiaceae</taxon>
        <taxon>Ditylum</taxon>
    </lineage>
</organism>
<gene>
    <name evidence="9" type="ORF">DBRI00130_LOCUS29901</name>
</gene>
<dbReference type="GO" id="GO:0045944">
    <property type="term" value="P:positive regulation of transcription by RNA polymerase II"/>
    <property type="evidence" value="ECO:0007669"/>
    <property type="project" value="InterPro"/>
</dbReference>
<evidence type="ECO:0000256" key="5">
    <source>
        <dbReference type="ARBA" id="ARBA00023163"/>
    </source>
</evidence>
<evidence type="ECO:0000256" key="7">
    <source>
        <dbReference type="SAM" id="MobiDB-lite"/>
    </source>
</evidence>
<dbReference type="PANTHER" id="PTHR46714:SF6">
    <property type="entry name" value="TRANSCRIPTIONAL ACTIVATOR HAC1"/>
    <property type="match status" value="1"/>
</dbReference>
<protein>
    <recommendedName>
        <fullName evidence="8">BZIP domain-containing protein</fullName>
    </recommendedName>
</protein>
<dbReference type="EMBL" id="HBNS01038312">
    <property type="protein sequence ID" value="CAE4635693.1"/>
    <property type="molecule type" value="Transcribed_RNA"/>
</dbReference>
<dbReference type="PANTHER" id="PTHR46714">
    <property type="entry name" value="TRANSCRIPTIONAL ACTIVATOR HAC1"/>
    <property type="match status" value="1"/>
</dbReference>
<dbReference type="InterPro" id="IPR004827">
    <property type="entry name" value="bZIP"/>
</dbReference>
<feature type="domain" description="BZIP" evidence="8">
    <location>
        <begin position="60"/>
        <end position="116"/>
    </location>
</feature>
<feature type="region of interest" description="Disordered" evidence="7">
    <location>
        <begin position="1"/>
        <end position="81"/>
    </location>
</feature>
<dbReference type="InterPro" id="IPR046347">
    <property type="entry name" value="bZIP_sf"/>
</dbReference>
<accession>A0A7S4S5V8</accession>